<dbReference type="AlphaFoldDB" id="A0A183CCN9"/>
<protein>
    <submittedName>
        <fullName evidence="2">Transposase</fullName>
    </submittedName>
</protein>
<proteinExistence type="predicted"/>
<sequence>MFGKNNLEFQKNKKNTLMLKRWKYEIAQMLNIRISTRYFWESKFKGILKPAVRKIYSEVEKQEKIAEFDKLKKEFKTRTEGMSYDMKKIDEKIAQKLGVCRTTFYNWKNEIGILKKQKRHTEAEKAEFVKQFYKIEEENPKMNKEKIAQMLNIPLPTINFWKRQFLNKADNGGPIDNVQWHGG</sequence>
<reference evidence="1" key="2">
    <citation type="submission" date="2014-05" db="EMBL/GenBank/DDBJ databases">
        <title>The genome and life-stage specific transcriptomes of Globodera pallida elucidate key aspects of plant parasitism by a cyst nematode.</title>
        <authorList>
            <person name="Cotton J.A."/>
            <person name="Lilley C.J."/>
            <person name="Jones L.M."/>
            <person name="Kikuchi T."/>
            <person name="Reid A.J."/>
            <person name="Thorpe P."/>
            <person name="Tsai I.J."/>
            <person name="Beasley H."/>
            <person name="Blok V."/>
            <person name="Cock P.J.A."/>
            <person name="Van den Akker S.E."/>
            <person name="Holroyd N."/>
            <person name="Hunt M."/>
            <person name="Mantelin S."/>
            <person name="Naghra H."/>
            <person name="Pain A."/>
            <person name="Palomares-Rius J.E."/>
            <person name="Zarowiecki M."/>
            <person name="Berriman M."/>
            <person name="Jones J.T."/>
            <person name="Urwin P.E."/>
        </authorList>
    </citation>
    <scope>NUCLEOTIDE SEQUENCE [LARGE SCALE GENOMIC DNA]</scope>
    <source>
        <strain evidence="1">Lindley</strain>
    </source>
</reference>
<keyword evidence="1" id="KW-1185">Reference proteome</keyword>
<accession>A0A183CCN9</accession>
<reference evidence="2" key="3">
    <citation type="submission" date="2016-06" db="UniProtKB">
        <authorList>
            <consortium name="WormBaseParasite"/>
        </authorList>
    </citation>
    <scope>IDENTIFICATION</scope>
</reference>
<evidence type="ECO:0000313" key="2">
    <source>
        <dbReference type="WBParaSite" id="GPLIN_001064000"/>
    </source>
</evidence>
<evidence type="ECO:0000313" key="1">
    <source>
        <dbReference type="Proteomes" id="UP000050741"/>
    </source>
</evidence>
<reference evidence="1" key="1">
    <citation type="submission" date="2013-12" db="EMBL/GenBank/DDBJ databases">
        <authorList>
            <person name="Aslett M."/>
        </authorList>
    </citation>
    <scope>NUCLEOTIDE SEQUENCE [LARGE SCALE GENOMIC DNA]</scope>
    <source>
        <strain evidence="1">Lindley</strain>
    </source>
</reference>
<organism evidence="1 2">
    <name type="scientific">Globodera pallida</name>
    <name type="common">Potato cyst nematode worm</name>
    <name type="synonym">Heterodera pallida</name>
    <dbReference type="NCBI Taxonomy" id="36090"/>
    <lineage>
        <taxon>Eukaryota</taxon>
        <taxon>Metazoa</taxon>
        <taxon>Ecdysozoa</taxon>
        <taxon>Nematoda</taxon>
        <taxon>Chromadorea</taxon>
        <taxon>Rhabditida</taxon>
        <taxon>Tylenchina</taxon>
        <taxon>Tylenchomorpha</taxon>
        <taxon>Tylenchoidea</taxon>
        <taxon>Heteroderidae</taxon>
        <taxon>Heteroderinae</taxon>
        <taxon>Globodera</taxon>
    </lineage>
</organism>
<dbReference type="Proteomes" id="UP000050741">
    <property type="component" value="Unassembled WGS sequence"/>
</dbReference>
<name>A0A183CCN9_GLOPA</name>
<dbReference type="WBParaSite" id="GPLIN_001064000">
    <property type="protein sequence ID" value="GPLIN_001064000"/>
    <property type="gene ID" value="GPLIN_001064000"/>
</dbReference>